<dbReference type="RefSeq" id="XP_037402534.1">
    <property type="nucleotide sequence ID" value="XM_037546637.1"/>
</dbReference>
<accession>A0AAR2KD55</accession>
<protein>
    <submittedName>
        <fullName evidence="1">Uncharacterized protein</fullName>
    </submittedName>
</protein>
<reference evidence="1" key="2">
    <citation type="submission" date="2025-08" db="UniProtKB">
        <authorList>
            <consortium name="Ensembl"/>
        </authorList>
    </citation>
    <scope>IDENTIFICATION</scope>
</reference>
<dbReference type="GeneTree" id="ENSGT00940000163828"/>
<dbReference type="PANTHER" id="PTHR31025">
    <property type="entry name" value="SI:CH211-196P9.1-RELATED"/>
    <property type="match status" value="1"/>
</dbReference>
<sequence length="537" mass="60819">MTTMFEELKAIILRALPTIDENTVQKLINQLQTSGLESIDDLKYVRQEDIADLLPIIQQRKLLDAFKMETEIITLNLQIEPTATSPGSSVLSSLPCSTQSSVRMSTSTGSSSQENCEPPSLIRKAWTETFQVPWNLMPVEVQTAISEGKRPSPAARRQMVRVLADEMRKYDLNPTRSQCLSVCRSIIHQYPKSFADQRENGQLLGGGYTSLLIQLKTRIENLNRTSSFRQHRTSDLGGKRGPTDIYGCTRFQPDLPPEETNDTVEVKRQKLEDIYGQEGVKGSERSEVKQLMETTFCLQRCHINALPAPAIADIRDKWPYLFTQKGLYAHFELLTDINVLRALEFSMEECGKNIVEFFKSKPTNDKVQAVLSEDDVELSLRVIQLLMAHFEESIEGLVLFENSFATAADLESMLTLPATPRLLLLREKTSGRIEHWMVSLEGHIICEGIQPTFLTGLAAVFSTFYSFNLQYQEEAACTLEFIQRRFVGINPERGTKAGRGKVPSKKTGRVIHKKITTVNRNVSTLLRKLVDFEWDFI</sequence>
<evidence type="ECO:0000313" key="2">
    <source>
        <dbReference type="Proteomes" id="UP001501920"/>
    </source>
</evidence>
<name>A0AAR2KD55_PYGNA</name>
<dbReference type="Ensembl" id="ENSPNAT00000068213.1">
    <property type="protein sequence ID" value="ENSPNAP00000060011.1"/>
    <property type="gene ID" value="ENSPNAG00000036746.1"/>
</dbReference>
<dbReference type="Proteomes" id="UP001501920">
    <property type="component" value="Chromosome 17"/>
</dbReference>
<dbReference type="GeneID" id="108442257"/>
<dbReference type="AlphaFoldDB" id="A0AAR2KD55"/>
<keyword evidence="2" id="KW-1185">Reference proteome</keyword>
<dbReference type="PANTHER" id="PTHR31025:SF30">
    <property type="entry name" value="SI:DKEY-15H8.17"/>
    <property type="match status" value="1"/>
</dbReference>
<evidence type="ECO:0000313" key="1">
    <source>
        <dbReference type="Ensembl" id="ENSPNAP00000060011.1"/>
    </source>
</evidence>
<reference evidence="1 2" key="1">
    <citation type="submission" date="2020-10" db="EMBL/GenBank/DDBJ databases">
        <title>Pygocentrus nattereri (red-bellied piranha) genome, fPygNat1, primary haplotype.</title>
        <authorList>
            <person name="Myers G."/>
            <person name="Meyer A."/>
            <person name="Karagic N."/>
            <person name="Pippel M."/>
            <person name="Winkler S."/>
            <person name="Tracey A."/>
            <person name="Wood J."/>
            <person name="Formenti G."/>
            <person name="Howe K."/>
            <person name="Fedrigo O."/>
            <person name="Jarvis E.D."/>
        </authorList>
    </citation>
    <scope>NUCLEOTIDE SEQUENCE [LARGE SCALE GENOMIC DNA]</scope>
</reference>
<proteinExistence type="predicted"/>
<organism evidence="1 2">
    <name type="scientific">Pygocentrus nattereri</name>
    <name type="common">Red-bellied piranha</name>
    <dbReference type="NCBI Taxonomy" id="42514"/>
    <lineage>
        <taxon>Eukaryota</taxon>
        <taxon>Metazoa</taxon>
        <taxon>Chordata</taxon>
        <taxon>Craniata</taxon>
        <taxon>Vertebrata</taxon>
        <taxon>Euteleostomi</taxon>
        <taxon>Actinopterygii</taxon>
        <taxon>Neopterygii</taxon>
        <taxon>Teleostei</taxon>
        <taxon>Ostariophysi</taxon>
        <taxon>Characiformes</taxon>
        <taxon>Characoidei</taxon>
        <taxon>Pygocentrus</taxon>
    </lineage>
</organism>
<dbReference type="RefSeq" id="XP_037402533.1">
    <property type="nucleotide sequence ID" value="XM_037546636.1"/>
</dbReference>
<reference evidence="1" key="3">
    <citation type="submission" date="2025-09" db="UniProtKB">
        <authorList>
            <consortium name="Ensembl"/>
        </authorList>
    </citation>
    <scope>IDENTIFICATION</scope>
</reference>